<gene>
    <name evidence="2" type="ORF">HMPREF9997_01923</name>
</gene>
<proteinExistence type="predicted"/>
<dbReference type="PATRIC" id="fig|1035195.3.peg.1740"/>
<dbReference type="PANTHER" id="PTHR43677">
    <property type="entry name" value="SHORT-CHAIN DEHYDROGENASE/REDUCTASE"/>
    <property type="match status" value="1"/>
</dbReference>
<dbReference type="Gene3D" id="3.90.180.10">
    <property type="entry name" value="Medium-chain alcohol dehydrogenases, catalytic domain"/>
    <property type="match status" value="1"/>
</dbReference>
<sequence length="360" mass="39142">MKTLAILNPSILGGLLEHSRSSDVVVATIGGRSVPFGLVEVPEPDFISMLDVDDIALRVEGFSCNFRDLSLIAASYDQLCVGPTPPAAHFGSDFVARVVAVGRSVSKFKVDDLVIPNNFYPTVDGFFGGVATNIASQGWLTLKQSQLVHVPDFLPLKSASVVPLGTQTAFSMIRRSCVTPSDIVLVRSGRSATSLFLVSMLNALNVQVFISTSSRWSSFEKDVVSPAIVLDADRNLDTRSYDVIFDPFADLNLLSSLELLAPFGRYVTCGFVEQYFRKSKSQISDYPHIQEVIAPIIAKNISVIGNCLGAVDDLTQGLRLLGRSFVPFDRAFSYVDIEGFIDACFVSRPGLGHVSFFYSS</sequence>
<evidence type="ECO:0000259" key="1">
    <source>
        <dbReference type="Pfam" id="PF08240"/>
    </source>
</evidence>
<dbReference type="Proteomes" id="UP000010445">
    <property type="component" value="Unassembled WGS sequence"/>
</dbReference>
<evidence type="ECO:0000313" key="3">
    <source>
        <dbReference type="Proteomes" id="UP000010445"/>
    </source>
</evidence>
<dbReference type="AlphaFoldDB" id="L1MDZ8"/>
<dbReference type="InterPro" id="IPR011032">
    <property type="entry name" value="GroES-like_sf"/>
</dbReference>
<evidence type="ECO:0000313" key="2">
    <source>
        <dbReference type="EMBL" id="EKX89452.1"/>
    </source>
</evidence>
<reference evidence="2 3" key="1">
    <citation type="submission" date="2012-05" db="EMBL/GenBank/DDBJ databases">
        <authorList>
            <person name="Weinstock G."/>
            <person name="Sodergren E."/>
            <person name="Lobos E.A."/>
            <person name="Fulton L."/>
            <person name="Fulton R."/>
            <person name="Courtney L."/>
            <person name="Fronick C."/>
            <person name="O'Laughlin M."/>
            <person name="Godfrey J."/>
            <person name="Wilson R.M."/>
            <person name="Miner T."/>
            <person name="Farmer C."/>
            <person name="Delehaunty K."/>
            <person name="Cordes M."/>
            <person name="Minx P."/>
            <person name="Tomlinson C."/>
            <person name="Chen J."/>
            <person name="Wollam A."/>
            <person name="Pepin K.H."/>
            <person name="Bhonagiri V."/>
            <person name="Zhang X."/>
            <person name="Suruliraj S."/>
            <person name="Warren W."/>
            <person name="Mitreva M."/>
            <person name="Mardis E.R."/>
            <person name="Wilson R.K."/>
        </authorList>
    </citation>
    <scope>NUCLEOTIDE SEQUENCE [LARGE SCALE GENOMIC DNA]</scope>
    <source>
        <strain evidence="2 3">F0235</strain>
    </source>
</reference>
<dbReference type="eggNOG" id="COG0604">
    <property type="taxonomic scope" value="Bacteria"/>
</dbReference>
<protein>
    <submittedName>
        <fullName evidence="2">GroES-like protein</fullName>
    </submittedName>
</protein>
<dbReference type="RefSeq" id="WP_006064148.1">
    <property type="nucleotide sequence ID" value="NZ_KB290831.1"/>
</dbReference>
<keyword evidence="3" id="KW-1185">Reference proteome</keyword>
<feature type="domain" description="Alcohol dehydrogenase-like N-terminal" evidence="1">
    <location>
        <begin position="53"/>
        <end position="117"/>
    </location>
</feature>
<dbReference type="InterPro" id="IPR051397">
    <property type="entry name" value="Zn-ADH-like_protein"/>
</dbReference>
<accession>L1MDZ8</accession>
<dbReference type="OrthoDB" id="4190732at2"/>
<dbReference type="SUPFAM" id="SSF50129">
    <property type="entry name" value="GroES-like"/>
    <property type="match status" value="1"/>
</dbReference>
<dbReference type="Pfam" id="PF08240">
    <property type="entry name" value="ADH_N"/>
    <property type="match status" value="1"/>
</dbReference>
<dbReference type="PANTHER" id="PTHR43677:SF4">
    <property type="entry name" value="QUINONE OXIDOREDUCTASE-LIKE PROTEIN 2"/>
    <property type="match status" value="1"/>
</dbReference>
<dbReference type="EMBL" id="AMEM01000024">
    <property type="protein sequence ID" value="EKX89452.1"/>
    <property type="molecule type" value="Genomic_DNA"/>
</dbReference>
<name>L1MDZ8_9CORY</name>
<comment type="caution">
    <text evidence="2">The sequence shown here is derived from an EMBL/GenBank/DDBJ whole genome shotgun (WGS) entry which is preliminary data.</text>
</comment>
<dbReference type="InterPro" id="IPR013154">
    <property type="entry name" value="ADH-like_N"/>
</dbReference>
<dbReference type="STRING" id="1035195.HMPREF9997_01923"/>
<dbReference type="SUPFAM" id="SSF51735">
    <property type="entry name" value="NAD(P)-binding Rossmann-fold domains"/>
    <property type="match status" value="1"/>
</dbReference>
<dbReference type="GO" id="GO:0016491">
    <property type="term" value="F:oxidoreductase activity"/>
    <property type="evidence" value="ECO:0007669"/>
    <property type="project" value="TreeGrafter"/>
</dbReference>
<organism evidence="2 3">
    <name type="scientific">Corynebacterium durum F0235</name>
    <dbReference type="NCBI Taxonomy" id="1035195"/>
    <lineage>
        <taxon>Bacteria</taxon>
        <taxon>Bacillati</taxon>
        <taxon>Actinomycetota</taxon>
        <taxon>Actinomycetes</taxon>
        <taxon>Mycobacteriales</taxon>
        <taxon>Corynebacteriaceae</taxon>
        <taxon>Corynebacterium</taxon>
    </lineage>
</organism>
<dbReference type="InterPro" id="IPR036291">
    <property type="entry name" value="NAD(P)-bd_dom_sf"/>
</dbReference>
<dbReference type="HOGENOM" id="CLU_063676_0_0_11"/>